<feature type="region of interest" description="Disordered" evidence="6">
    <location>
        <begin position="327"/>
        <end position="363"/>
    </location>
</feature>
<feature type="region of interest" description="Disordered" evidence="6">
    <location>
        <begin position="283"/>
        <end position="309"/>
    </location>
</feature>
<comment type="subcellular location">
    <subcellularLocation>
        <location evidence="1">Membrane</location>
        <topology evidence="1">Multi-pass membrane protein</topology>
    </subcellularLocation>
</comment>
<dbReference type="AlphaFoldDB" id="A0A9P4QMV6"/>
<feature type="transmembrane region" description="Helical" evidence="7">
    <location>
        <begin position="178"/>
        <end position="203"/>
    </location>
</feature>
<dbReference type="OrthoDB" id="3529975at2759"/>
<dbReference type="PANTHER" id="PTHR33048">
    <property type="entry name" value="PTH11-LIKE INTEGRAL MEMBRANE PROTEIN (AFU_ORTHOLOGUE AFUA_5G11245)"/>
    <property type="match status" value="1"/>
</dbReference>
<feature type="domain" description="Rhodopsin" evidence="8">
    <location>
        <begin position="41"/>
        <end position="278"/>
    </location>
</feature>
<dbReference type="GO" id="GO:0016020">
    <property type="term" value="C:membrane"/>
    <property type="evidence" value="ECO:0007669"/>
    <property type="project" value="UniProtKB-SubCell"/>
</dbReference>
<accession>A0A9P4QMV6</accession>
<gene>
    <name evidence="9" type="ORF">EJ04DRAFT_580751</name>
</gene>
<feature type="transmembrane region" description="Helical" evidence="7">
    <location>
        <begin position="137"/>
        <end position="158"/>
    </location>
</feature>
<evidence type="ECO:0000256" key="4">
    <source>
        <dbReference type="ARBA" id="ARBA00023136"/>
    </source>
</evidence>
<reference evidence="9" key="1">
    <citation type="journal article" date="2020" name="Stud. Mycol.">
        <title>101 Dothideomycetes genomes: a test case for predicting lifestyles and emergence of pathogens.</title>
        <authorList>
            <person name="Haridas S."/>
            <person name="Albert R."/>
            <person name="Binder M."/>
            <person name="Bloem J."/>
            <person name="Labutti K."/>
            <person name="Salamov A."/>
            <person name="Andreopoulos B."/>
            <person name="Baker S."/>
            <person name="Barry K."/>
            <person name="Bills G."/>
            <person name="Bluhm B."/>
            <person name="Cannon C."/>
            <person name="Castanera R."/>
            <person name="Culley D."/>
            <person name="Daum C."/>
            <person name="Ezra D."/>
            <person name="Gonzalez J."/>
            <person name="Henrissat B."/>
            <person name="Kuo A."/>
            <person name="Liang C."/>
            <person name="Lipzen A."/>
            <person name="Lutzoni F."/>
            <person name="Magnuson J."/>
            <person name="Mondo S."/>
            <person name="Nolan M."/>
            <person name="Ohm R."/>
            <person name="Pangilinan J."/>
            <person name="Park H.-J."/>
            <person name="Ramirez L."/>
            <person name="Alfaro M."/>
            <person name="Sun H."/>
            <person name="Tritt A."/>
            <person name="Yoshinaga Y."/>
            <person name="Zwiers L.-H."/>
            <person name="Turgeon B."/>
            <person name="Goodwin S."/>
            <person name="Spatafora J."/>
            <person name="Crous P."/>
            <person name="Grigoriev I."/>
        </authorList>
    </citation>
    <scope>NUCLEOTIDE SEQUENCE</scope>
    <source>
        <strain evidence="9">CBS 125425</strain>
    </source>
</reference>
<dbReference type="Pfam" id="PF20684">
    <property type="entry name" value="Fung_rhodopsin"/>
    <property type="match status" value="1"/>
</dbReference>
<feature type="transmembrane region" description="Helical" evidence="7">
    <location>
        <begin position="25"/>
        <end position="45"/>
    </location>
</feature>
<keyword evidence="2 7" id="KW-0812">Transmembrane</keyword>
<feature type="region of interest" description="Disordered" evidence="6">
    <location>
        <begin position="379"/>
        <end position="400"/>
    </location>
</feature>
<dbReference type="InterPro" id="IPR049326">
    <property type="entry name" value="Rhodopsin_dom_fungi"/>
</dbReference>
<evidence type="ECO:0000256" key="6">
    <source>
        <dbReference type="SAM" id="MobiDB-lite"/>
    </source>
</evidence>
<evidence type="ECO:0000313" key="10">
    <source>
        <dbReference type="Proteomes" id="UP000799444"/>
    </source>
</evidence>
<dbReference type="InterPro" id="IPR052337">
    <property type="entry name" value="SAT4-like"/>
</dbReference>
<evidence type="ECO:0000256" key="3">
    <source>
        <dbReference type="ARBA" id="ARBA00022989"/>
    </source>
</evidence>
<dbReference type="EMBL" id="ML996250">
    <property type="protein sequence ID" value="KAF2729275.1"/>
    <property type="molecule type" value="Genomic_DNA"/>
</dbReference>
<dbReference type="PANTHER" id="PTHR33048:SF8">
    <property type="entry name" value="INTEGRAL MEMBRANE PROTEIN-RELATED"/>
    <property type="match status" value="1"/>
</dbReference>
<evidence type="ECO:0000256" key="7">
    <source>
        <dbReference type="SAM" id="Phobius"/>
    </source>
</evidence>
<comment type="similarity">
    <text evidence="5">Belongs to the SAT4 family.</text>
</comment>
<organism evidence="9 10">
    <name type="scientific">Polyplosphaeria fusca</name>
    <dbReference type="NCBI Taxonomy" id="682080"/>
    <lineage>
        <taxon>Eukaryota</taxon>
        <taxon>Fungi</taxon>
        <taxon>Dikarya</taxon>
        <taxon>Ascomycota</taxon>
        <taxon>Pezizomycotina</taxon>
        <taxon>Dothideomycetes</taxon>
        <taxon>Pleosporomycetidae</taxon>
        <taxon>Pleosporales</taxon>
        <taxon>Tetraplosphaeriaceae</taxon>
        <taxon>Polyplosphaeria</taxon>
    </lineage>
</organism>
<evidence type="ECO:0000256" key="5">
    <source>
        <dbReference type="ARBA" id="ARBA00038359"/>
    </source>
</evidence>
<evidence type="ECO:0000259" key="8">
    <source>
        <dbReference type="Pfam" id="PF20684"/>
    </source>
</evidence>
<name>A0A9P4QMV6_9PLEO</name>
<keyword evidence="10" id="KW-1185">Reference proteome</keyword>
<feature type="transmembrane region" description="Helical" evidence="7">
    <location>
        <begin position="104"/>
        <end position="125"/>
    </location>
</feature>
<keyword evidence="4 7" id="KW-0472">Membrane</keyword>
<dbReference type="Proteomes" id="UP000799444">
    <property type="component" value="Unassembled WGS sequence"/>
</dbReference>
<evidence type="ECO:0000256" key="1">
    <source>
        <dbReference type="ARBA" id="ARBA00004141"/>
    </source>
</evidence>
<sequence>MSNFTDEQLAYMRAHFDDTRVPDLYWIYCSAIVVAVTSTTLRVLAKRYTRNGIALDDYLAIMACICICGDSVVNFITGIPYGLGRHIIAVKSQEDLELILKGEFVFTQINTWSVCFVKLTILAFYYQVFPIPNFQRVVIGTFAFVTAWSFGCWGVTTFGCTPISKWWVPEGPGSCINLIPFGIMANLLNILTDLFIFVIPLPMLWKLRVSLAKRLALCGIFSLGFATCVVTILRTVRIFRIQSADFTWDNVPLSAYYVFEPVGGLLCINIPLVARAVRRKWKGHQESNPSNQSRPSDGPSETAPRQRRGSRWLRGIDSIQLSGMSSMRRSTVDNNLEGGRWRQLPRTSEQDPELADPSTPTLVETVLRKPQTSFYWDDSPLQSEGFVPLNSGETKLKEGG</sequence>
<keyword evidence="3 7" id="KW-1133">Transmembrane helix</keyword>
<comment type="caution">
    <text evidence="9">The sequence shown here is derived from an EMBL/GenBank/DDBJ whole genome shotgun (WGS) entry which is preliminary data.</text>
</comment>
<evidence type="ECO:0000313" key="9">
    <source>
        <dbReference type="EMBL" id="KAF2729275.1"/>
    </source>
</evidence>
<feature type="transmembrane region" description="Helical" evidence="7">
    <location>
        <begin position="215"/>
        <end position="236"/>
    </location>
</feature>
<feature type="transmembrane region" description="Helical" evidence="7">
    <location>
        <begin position="57"/>
        <end position="84"/>
    </location>
</feature>
<proteinExistence type="inferred from homology"/>
<feature type="transmembrane region" description="Helical" evidence="7">
    <location>
        <begin position="256"/>
        <end position="274"/>
    </location>
</feature>
<protein>
    <recommendedName>
        <fullName evidence="8">Rhodopsin domain-containing protein</fullName>
    </recommendedName>
</protein>
<feature type="compositionally biased region" description="Polar residues" evidence="6">
    <location>
        <begin position="286"/>
        <end position="295"/>
    </location>
</feature>
<evidence type="ECO:0000256" key="2">
    <source>
        <dbReference type="ARBA" id="ARBA00022692"/>
    </source>
</evidence>